<dbReference type="OrthoDB" id="4156714at2759"/>
<accession>A0A6A5KEB1</accession>
<evidence type="ECO:0000313" key="2">
    <source>
        <dbReference type="EMBL" id="KAF1834619.1"/>
    </source>
</evidence>
<gene>
    <name evidence="2" type="ORF">BDW02DRAFT_326278</name>
</gene>
<sequence>MDSNADGNGSNCQHGVDIGVREAGIESAVIIPKRQQSSGEGKIPQITASSRSLSFQEQEKERKHSIPALIAKCGVSSGGKTFSDHASSYGGNWTIERRNMQSRVEAHRVRLERATAHIANLEGEIGRMGAEREALESDLRSLQQHVFQRFESPDWTPASNADIRHKLSQLDSEVKTWSKANSILHLHVLNATDHPVLYGNLRAALHGFAQLENETSLQRVPDDKAWVLVQAYIMHRIYFDVFDHPFFGVGSNKFKPIDISSINEADDDLEYRMRKAEEATREFGFSMQTFYHKLRTCNVQEAVAWRVQSLRQLYPPTQDGDPLKDAKQELCTDTIRHRKRAVEILTSRYLSSGIRALLLEPDQAKLKERLSTIISTAADISYSLYTQKIDLYPQGLKHIQGTFQHSHGLMSAHQLHSKHLDDDPAQLDNMPILLMTHPALVRLDDEDGAGSIAKTVLKKAVCWMGQISEGA</sequence>
<dbReference type="Proteomes" id="UP000800040">
    <property type="component" value="Unassembled WGS sequence"/>
</dbReference>
<evidence type="ECO:0000256" key="1">
    <source>
        <dbReference type="SAM" id="Coils"/>
    </source>
</evidence>
<reference evidence="2" key="1">
    <citation type="submission" date="2020-01" db="EMBL/GenBank/DDBJ databases">
        <authorList>
            <consortium name="DOE Joint Genome Institute"/>
            <person name="Haridas S."/>
            <person name="Albert R."/>
            <person name="Binder M."/>
            <person name="Bloem J."/>
            <person name="Labutti K."/>
            <person name="Salamov A."/>
            <person name="Andreopoulos B."/>
            <person name="Baker S.E."/>
            <person name="Barry K."/>
            <person name="Bills G."/>
            <person name="Bluhm B.H."/>
            <person name="Cannon C."/>
            <person name="Castanera R."/>
            <person name="Culley D.E."/>
            <person name="Daum C."/>
            <person name="Ezra D."/>
            <person name="Gonzalez J.B."/>
            <person name="Henrissat B."/>
            <person name="Kuo A."/>
            <person name="Liang C."/>
            <person name="Lipzen A."/>
            <person name="Lutzoni F."/>
            <person name="Magnuson J."/>
            <person name="Mondo S."/>
            <person name="Nolan M."/>
            <person name="Ohm R."/>
            <person name="Pangilinan J."/>
            <person name="Park H.-J."/>
            <person name="Ramirez L."/>
            <person name="Alfaro M."/>
            <person name="Sun H."/>
            <person name="Tritt A."/>
            <person name="Yoshinaga Y."/>
            <person name="Zwiers L.-H."/>
            <person name="Turgeon B.G."/>
            <person name="Goodwin S.B."/>
            <person name="Spatafora J.W."/>
            <person name="Crous P.W."/>
            <person name="Grigoriev I.V."/>
        </authorList>
    </citation>
    <scope>NUCLEOTIDE SEQUENCE</scope>
    <source>
        <strain evidence="2">P77</strain>
    </source>
</reference>
<dbReference type="AlphaFoldDB" id="A0A6A5KEB1"/>
<feature type="coiled-coil region" evidence="1">
    <location>
        <begin position="104"/>
        <end position="138"/>
    </location>
</feature>
<proteinExistence type="predicted"/>
<keyword evidence="3" id="KW-1185">Reference proteome</keyword>
<organism evidence="2 3">
    <name type="scientific">Decorospora gaudefroyi</name>
    <dbReference type="NCBI Taxonomy" id="184978"/>
    <lineage>
        <taxon>Eukaryota</taxon>
        <taxon>Fungi</taxon>
        <taxon>Dikarya</taxon>
        <taxon>Ascomycota</taxon>
        <taxon>Pezizomycotina</taxon>
        <taxon>Dothideomycetes</taxon>
        <taxon>Pleosporomycetidae</taxon>
        <taxon>Pleosporales</taxon>
        <taxon>Pleosporineae</taxon>
        <taxon>Pleosporaceae</taxon>
        <taxon>Decorospora</taxon>
    </lineage>
</organism>
<keyword evidence="1" id="KW-0175">Coiled coil</keyword>
<protein>
    <submittedName>
        <fullName evidence="2">Uncharacterized protein</fullName>
    </submittedName>
</protein>
<dbReference type="EMBL" id="ML975299">
    <property type="protein sequence ID" value="KAF1834619.1"/>
    <property type="molecule type" value="Genomic_DNA"/>
</dbReference>
<evidence type="ECO:0000313" key="3">
    <source>
        <dbReference type="Proteomes" id="UP000800040"/>
    </source>
</evidence>
<name>A0A6A5KEB1_9PLEO</name>